<gene>
    <name evidence="5" type="ORF">TT172_LOCUS5793</name>
</gene>
<dbReference type="SUPFAM" id="SSF48403">
    <property type="entry name" value="Ankyrin repeat"/>
    <property type="match status" value="1"/>
</dbReference>
<dbReference type="PROSITE" id="PS50088">
    <property type="entry name" value="ANK_REPEAT"/>
    <property type="match status" value="4"/>
</dbReference>
<feature type="repeat" description="ANK" evidence="3">
    <location>
        <begin position="469"/>
        <end position="505"/>
    </location>
</feature>
<protein>
    <submittedName>
        <fullName evidence="5">Ff7e848e-065a-48d5-bce0-8fa9aa0ca199</fullName>
    </submittedName>
</protein>
<dbReference type="Pfam" id="PF12937">
    <property type="entry name" value="F-box-like"/>
    <property type="match status" value="1"/>
</dbReference>
<dbReference type="PANTHER" id="PTHR24189">
    <property type="entry name" value="MYOTROPHIN"/>
    <property type="match status" value="1"/>
</dbReference>
<dbReference type="Gene3D" id="1.25.40.20">
    <property type="entry name" value="Ankyrin repeat-containing domain"/>
    <property type="match status" value="3"/>
</dbReference>
<dbReference type="GO" id="GO:0005634">
    <property type="term" value="C:nucleus"/>
    <property type="evidence" value="ECO:0007669"/>
    <property type="project" value="TreeGrafter"/>
</dbReference>
<dbReference type="PROSITE" id="PS50297">
    <property type="entry name" value="ANK_REP_REGION"/>
    <property type="match status" value="1"/>
</dbReference>
<dbReference type="PROSITE" id="PS50181">
    <property type="entry name" value="FBOX"/>
    <property type="match status" value="1"/>
</dbReference>
<reference evidence="5 6" key="1">
    <citation type="submission" date="2018-04" db="EMBL/GenBank/DDBJ databases">
        <authorList>
            <person name="Huttner S."/>
            <person name="Dainat J."/>
        </authorList>
    </citation>
    <scope>NUCLEOTIDE SEQUENCE [LARGE SCALE GENOMIC DNA]</scope>
</reference>
<dbReference type="CDD" id="cd09917">
    <property type="entry name" value="F-box_SF"/>
    <property type="match status" value="1"/>
</dbReference>
<accession>A0A3S4D5R3</accession>
<dbReference type="Proteomes" id="UP000289323">
    <property type="component" value="Unassembled WGS sequence"/>
</dbReference>
<dbReference type="InterPro" id="IPR036047">
    <property type="entry name" value="F-box-like_dom_sf"/>
</dbReference>
<name>A0A3S4D5R3_9PEZI</name>
<dbReference type="GO" id="GO:0005737">
    <property type="term" value="C:cytoplasm"/>
    <property type="evidence" value="ECO:0007669"/>
    <property type="project" value="TreeGrafter"/>
</dbReference>
<dbReference type="Pfam" id="PF12796">
    <property type="entry name" value="Ank_2"/>
    <property type="match status" value="1"/>
</dbReference>
<organism evidence="5 6">
    <name type="scientific">Thermothielavioides terrestris</name>
    <dbReference type="NCBI Taxonomy" id="2587410"/>
    <lineage>
        <taxon>Eukaryota</taxon>
        <taxon>Fungi</taxon>
        <taxon>Dikarya</taxon>
        <taxon>Ascomycota</taxon>
        <taxon>Pezizomycotina</taxon>
        <taxon>Sordariomycetes</taxon>
        <taxon>Sordariomycetidae</taxon>
        <taxon>Sordariales</taxon>
        <taxon>Chaetomiaceae</taxon>
        <taxon>Thermothielavioides</taxon>
    </lineage>
</organism>
<feature type="domain" description="F-box" evidence="4">
    <location>
        <begin position="50"/>
        <end position="95"/>
    </location>
</feature>
<dbReference type="EMBL" id="OUUZ01000010">
    <property type="protein sequence ID" value="SPQ23374.1"/>
    <property type="molecule type" value="Genomic_DNA"/>
</dbReference>
<keyword evidence="1" id="KW-0677">Repeat</keyword>
<proteinExistence type="predicted"/>
<feature type="repeat" description="ANK" evidence="3">
    <location>
        <begin position="602"/>
        <end position="628"/>
    </location>
</feature>
<evidence type="ECO:0000256" key="1">
    <source>
        <dbReference type="ARBA" id="ARBA00022737"/>
    </source>
</evidence>
<evidence type="ECO:0000313" key="5">
    <source>
        <dbReference type="EMBL" id="SPQ23374.1"/>
    </source>
</evidence>
<dbReference type="SUPFAM" id="SSF81383">
    <property type="entry name" value="F-box domain"/>
    <property type="match status" value="1"/>
</dbReference>
<dbReference type="PANTHER" id="PTHR24189:SF71">
    <property type="entry name" value="ANKYRIN REPEAT DOMAIN 39"/>
    <property type="match status" value="1"/>
</dbReference>
<feature type="repeat" description="ANK" evidence="3">
    <location>
        <begin position="150"/>
        <end position="182"/>
    </location>
</feature>
<evidence type="ECO:0000313" key="6">
    <source>
        <dbReference type="Proteomes" id="UP000289323"/>
    </source>
</evidence>
<dbReference type="SMART" id="SM00248">
    <property type="entry name" value="ANK"/>
    <property type="match status" value="7"/>
</dbReference>
<keyword evidence="2 3" id="KW-0040">ANK repeat</keyword>
<dbReference type="AlphaFoldDB" id="A0A3S4D5R3"/>
<evidence type="ECO:0000259" key="4">
    <source>
        <dbReference type="PROSITE" id="PS50181"/>
    </source>
</evidence>
<dbReference type="InterPro" id="IPR001810">
    <property type="entry name" value="F-box_dom"/>
</dbReference>
<dbReference type="InterPro" id="IPR050745">
    <property type="entry name" value="Multifunctional_regulatory"/>
</dbReference>
<feature type="repeat" description="ANK" evidence="3">
    <location>
        <begin position="562"/>
        <end position="601"/>
    </location>
</feature>
<evidence type="ECO:0000256" key="2">
    <source>
        <dbReference type="ARBA" id="ARBA00023043"/>
    </source>
</evidence>
<sequence length="772" mass="84838">MPVKPITPGLTPSLSKYLEQRTQEYRDLSAARSTGRNSYDYPPANWPADRCLLTRLPRELLFLVFDCLYQADLYHLAVTCRYLAALALDLLYSRDISDFDCLALRWACTFDIAPTLERTLSYGAPVDHAFRERSHLGCRWVIDMTAVGATCSTPLTTAIGANGSETIRLLVARGANVNTPDPRTSHVGCGGVHEVLFPIHLAMGTPDGPPSGRFQPGNPTIVRQLLDAGADPNQESVCHYPADPAEMVRHVTPLILAMQPQVPVETVRLLLERGAHPTLPGVYRTSSSFTGIEQLPSEFRARAPLDFMLPPDRFRGHLVFPLDLDKIRILLAYGDVNELCYVQPRLSAWLPDELDDRVPVLYNHWDHRQAADILNLFIAAGVNIADWAEKAHSPILSVIWWAEDEIRLPRRDGALEQRHSIMSRAVEMITLLAEATLVEPSAAGRSLRNSSIIDAVARLDRPETNLWRTGQTPLRYLCSPLRSVDLTELVPLLLRYGADINGADAGPPTDHGLADINSDDAGRRTALHLAVMFGCGAAAHSLLGFLGGPTSSGLTVDARDGHDWTPLHHACLFGFWRDRARQCAAARLLLDHGADVHARTHRGWTPLAFAVLAANPDLVRLLLDHGADRQDLSLSPGGGAGEGETEPISIPRGCVLFRRCGESGDTDRATPLRDMAAEVARVQADIAAMLVDRLGAAAVKPPAESDQQGLLSRFVEWQIHPQVPGHLPIVFCAYLGSVGGTHWTFDRDIEIVFEAMGQLGFGYFAPYEPWEE</sequence>
<evidence type="ECO:0000256" key="3">
    <source>
        <dbReference type="PROSITE-ProRule" id="PRU00023"/>
    </source>
</evidence>
<dbReference type="InterPro" id="IPR036770">
    <property type="entry name" value="Ankyrin_rpt-contain_sf"/>
</dbReference>
<dbReference type="InterPro" id="IPR002110">
    <property type="entry name" value="Ankyrin_rpt"/>
</dbReference>